<dbReference type="EMBL" id="CM041537">
    <property type="protein sequence ID" value="KAI3370060.1"/>
    <property type="molecule type" value="Genomic_DNA"/>
</dbReference>
<name>A0ACB8WQY5_9TELE</name>
<keyword evidence="2" id="KW-1185">Reference proteome</keyword>
<reference evidence="1" key="1">
    <citation type="submission" date="2022-04" db="EMBL/GenBank/DDBJ databases">
        <title>Jade perch genome.</title>
        <authorList>
            <person name="Chao B."/>
        </authorList>
    </citation>
    <scope>NUCLEOTIDE SEQUENCE</scope>
    <source>
        <strain evidence="1">CB-2022</strain>
    </source>
</reference>
<protein>
    <submittedName>
        <fullName evidence="1">Uncharacterized protein</fullName>
    </submittedName>
</protein>
<proteinExistence type="predicted"/>
<comment type="caution">
    <text evidence="1">The sequence shown here is derived from an EMBL/GenBank/DDBJ whole genome shotgun (WGS) entry which is preliminary data.</text>
</comment>
<evidence type="ECO:0000313" key="1">
    <source>
        <dbReference type="EMBL" id="KAI3370060.1"/>
    </source>
</evidence>
<accession>A0ACB8WQY5</accession>
<evidence type="ECO:0000313" key="2">
    <source>
        <dbReference type="Proteomes" id="UP000831701"/>
    </source>
</evidence>
<organism evidence="1 2">
    <name type="scientific">Scortum barcoo</name>
    <name type="common">barcoo grunter</name>
    <dbReference type="NCBI Taxonomy" id="214431"/>
    <lineage>
        <taxon>Eukaryota</taxon>
        <taxon>Metazoa</taxon>
        <taxon>Chordata</taxon>
        <taxon>Craniata</taxon>
        <taxon>Vertebrata</taxon>
        <taxon>Euteleostomi</taxon>
        <taxon>Actinopterygii</taxon>
        <taxon>Neopterygii</taxon>
        <taxon>Teleostei</taxon>
        <taxon>Neoteleostei</taxon>
        <taxon>Acanthomorphata</taxon>
        <taxon>Eupercaria</taxon>
        <taxon>Centrarchiformes</taxon>
        <taxon>Terapontoidei</taxon>
        <taxon>Terapontidae</taxon>
        <taxon>Scortum</taxon>
    </lineage>
</organism>
<sequence>MFLPRWSIWCVLLTQRMAACVLMISGYDSHKVICSQGLSNCTMEDIMPLTVERNDSVVVENLIPQFKLCCKDGAACTLCLVIDTEINIKDEDHSGFDEEDSEETGNSTASVTLCFEAVHSMPTCKKVEFTVNHAALTAPNQTKLTMIIMKPAQVTFSSQVTVYSSKPSNHQEIVAPSLDEVCSQELQKRVQECHGKSFLHSTCIGFPLFRFASVWGNEAVFLSLLSVPRLSMVINREMNWVELHLVGKNSSLPSLCVQNEQNGRCLKWNRTTIPLYTVTPCMCVQAWEEDGQRSVRSLSCPFFETDFLWQNLWQNVSVSIARGQMNDYHTMLSWNLSAPCRLEGEVWPCHRDVACREIKGFRQQLTNGKTWKLNSRGQWEKNGVFEDIHHQHSTCVMKLTCVYPFVQVKVKGMKHELGPFCFKSERWRWSLLVVGVMLLVCLTVMIFYLLHDFVKKWAWSWNHGGFVKVGKRHVVLLSPPDVDDGVLESVCQLASLLCTKGFSVSFDQWSRKEQCTLGPLPWLHSQLLELNSRGGRVVLVLTRHALERAEEWTHQHKEVTKTKEEDKSLSKMWSPYSDVFMASLCLIQADKQLGRVGERFALVRFDSHKGSKKNLPELLQGLPLFQLPSQTQSLLTELTVGRKGRALDIDECGTELGTCPTNSYCFNTEGSFECRDCDPACVGCMGSGPARCRKCASGYTQTGSKCLDIDECSARVLACHGLDEICTNTVGSFRCDCAEGFTRKDRGCVKKQQPGVQEKGLFEDIQEDEVEVLQQMLFGVVLCALATMAAKGDMVYTSVFMGAVAAMAGYWLSDRGDRLLDNFLRGR</sequence>
<gene>
    <name evidence="1" type="ORF">L3Q82_024849</name>
</gene>
<dbReference type="Proteomes" id="UP000831701">
    <property type="component" value="Chromosome 7"/>
</dbReference>